<accession>A0A9D1NR88</accession>
<evidence type="ECO:0000256" key="1">
    <source>
        <dbReference type="SAM" id="Phobius"/>
    </source>
</evidence>
<keyword evidence="1" id="KW-0472">Membrane</keyword>
<feature type="transmembrane region" description="Helical" evidence="1">
    <location>
        <begin position="6"/>
        <end position="23"/>
    </location>
</feature>
<dbReference type="AlphaFoldDB" id="A0A9D1NR88"/>
<protein>
    <submittedName>
        <fullName evidence="2">Zinc metallopeptidase</fullName>
    </submittedName>
</protein>
<keyword evidence="1" id="KW-0812">Transmembrane</keyword>
<keyword evidence="1" id="KW-1133">Transmembrane helix</keyword>
<dbReference type="Pfam" id="PF04298">
    <property type="entry name" value="Zn_peptidase_2"/>
    <property type="match status" value="1"/>
</dbReference>
<sequence length="230" mass="24621">MYWLDYTYLIILPAFLFGLYAQMKVSSTFSKYQSVQSSRGVTGAQAARRILDDNGLYDVAVVKISGNLTDNFNPKTRTVSLSDSVYGSTSVAAIGVAAHECGHAVQHATGYTPIKIRSALVPVTNFGSSAGFVILLVGMLFGSYPIAMLGVLLYSLMAVFQAVTLPVEFNASKRALATLEASGMLVGEELKMSRSVLSAAAMTYVAALVSSLATILRLLLIVGSSRRRDR</sequence>
<feature type="transmembrane region" description="Helical" evidence="1">
    <location>
        <begin position="132"/>
        <end position="157"/>
    </location>
</feature>
<dbReference type="PANTHER" id="PTHR36434">
    <property type="entry name" value="MEMBRANE PROTEASE YUGP-RELATED"/>
    <property type="match status" value="1"/>
</dbReference>
<feature type="transmembrane region" description="Helical" evidence="1">
    <location>
        <begin position="196"/>
        <end position="220"/>
    </location>
</feature>
<dbReference type="PANTHER" id="PTHR36434:SF1">
    <property type="entry name" value="MEMBRANE PROTEASE YUGP-RELATED"/>
    <property type="match status" value="1"/>
</dbReference>
<evidence type="ECO:0000313" key="3">
    <source>
        <dbReference type="Proteomes" id="UP000823960"/>
    </source>
</evidence>
<dbReference type="EMBL" id="DVOL01000038">
    <property type="protein sequence ID" value="HIV10625.1"/>
    <property type="molecule type" value="Genomic_DNA"/>
</dbReference>
<proteinExistence type="predicted"/>
<organism evidence="2 3">
    <name type="scientific">Candidatus Faeciplasma avium</name>
    <dbReference type="NCBI Taxonomy" id="2840798"/>
    <lineage>
        <taxon>Bacteria</taxon>
        <taxon>Bacillati</taxon>
        <taxon>Bacillota</taxon>
        <taxon>Clostridia</taxon>
        <taxon>Eubacteriales</taxon>
        <taxon>Oscillospiraceae</taxon>
        <taxon>Oscillospiraceae incertae sedis</taxon>
        <taxon>Candidatus Faeciplasma</taxon>
    </lineage>
</organism>
<evidence type="ECO:0000313" key="2">
    <source>
        <dbReference type="EMBL" id="HIV10625.1"/>
    </source>
</evidence>
<name>A0A9D1NR88_9FIRM</name>
<dbReference type="InterPro" id="IPR007395">
    <property type="entry name" value="Zn_peptidase_2"/>
</dbReference>
<dbReference type="Proteomes" id="UP000823960">
    <property type="component" value="Unassembled WGS sequence"/>
</dbReference>
<reference evidence="2" key="2">
    <citation type="journal article" date="2021" name="PeerJ">
        <title>Extensive microbial diversity within the chicken gut microbiome revealed by metagenomics and culture.</title>
        <authorList>
            <person name="Gilroy R."/>
            <person name="Ravi A."/>
            <person name="Getino M."/>
            <person name="Pursley I."/>
            <person name="Horton D.L."/>
            <person name="Alikhan N.F."/>
            <person name="Baker D."/>
            <person name="Gharbi K."/>
            <person name="Hall N."/>
            <person name="Watson M."/>
            <person name="Adriaenssens E.M."/>
            <person name="Foster-Nyarko E."/>
            <person name="Jarju S."/>
            <person name="Secka A."/>
            <person name="Antonio M."/>
            <person name="Oren A."/>
            <person name="Chaudhuri R.R."/>
            <person name="La Ragione R."/>
            <person name="Hildebrand F."/>
            <person name="Pallen M.J."/>
        </authorList>
    </citation>
    <scope>NUCLEOTIDE SEQUENCE</scope>
    <source>
        <strain evidence="2">1370</strain>
    </source>
</reference>
<comment type="caution">
    <text evidence="2">The sequence shown here is derived from an EMBL/GenBank/DDBJ whole genome shotgun (WGS) entry which is preliminary data.</text>
</comment>
<gene>
    <name evidence="2" type="ORF">IAD28_02880</name>
</gene>
<reference evidence="2" key="1">
    <citation type="submission" date="2020-10" db="EMBL/GenBank/DDBJ databases">
        <authorList>
            <person name="Gilroy R."/>
        </authorList>
    </citation>
    <scope>NUCLEOTIDE SEQUENCE</scope>
    <source>
        <strain evidence="2">1370</strain>
    </source>
</reference>